<feature type="region of interest" description="Disordered" evidence="1">
    <location>
        <begin position="1"/>
        <end position="22"/>
    </location>
</feature>
<dbReference type="RefSeq" id="XP_010909167.1">
    <property type="nucleotide sequence ID" value="XM_010910865.1"/>
</dbReference>
<dbReference type="InParanoid" id="A0A6I9QIJ9"/>
<keyword evidence="2" id="KW-1185">Reference proteome</keyword>
<accession>A0A6I9QIJ9</accession>
<sequence length="125" mass="13047">MGNCASSKTKSIKRRDRQPPPAVTAKVIHLDGSLEEHEGAVRAGLVAARSPGCYLCASEAMEVGAHPPGVAEAEELQPGQLYFLLPVSSSCHPLSLPDLCILAIKASAALRRGSATLLCSRGTNN</sequence>
<dbReference type="Pfam" id="PF14009">
    <property type="entry name" value="PADRE"/>
    <property type="match status" value="1"/>
</dbReference>
<dbReference type="GeneID" id="105035327"/>
<name>A0A6I9QIJ9_ELAGV</name>
<dbReference type="OrthoDB" id="1919386at2759"/>
<evidence type="ECO:0000313" key="3">
    <source>
        <dbReference type="RefSeq" id="XP_010909167.1"/>
    </source>
</evidence>
<dbReference type="KEGG" id="egu:105035327"/>
<evidence type="ECO:0000313" key="2">
    <source>
        <dbReference type="Proteomes" id="UP000504607"/>
    </source>
</evidence>
<dbReference type="AlphaFoldDB" id="A0A6I9QIJ9"/>
<proteinExistence type="predicted"/>
<dbReference type="InterPro" id="IPR025322">
    <property type="entry name" value="PADRE_dom"/>
</dbReference>
<organism evidence="2 3">
    <name type="scientific">Elaeis guineensis var. tenera</name>
    <name type="common">Oil palm</name>
    <dbReference type="NCBI Taxonomy" id="51953"/>
    <lineage>
        <taxon>Eukaryota</taxon>
        <taxon>Viridiplantae</taxon>
        <taxon>Streptophyta</taxon>
        <taxon>Embryophyta</taxon>
        <taxon>Tracheophyta</taxon>
        <taxon>Spermatophyta</taxon>
        <taxon>Magnoliopsida</taxon>
        <taxon>Liliopsida</taxon>
        <taxon>Arecaceae</taxon>
        <taxon>Arecoideae</taxon>
        <taxon>Cocoseae</taxon>
        <taxon>Elaeidinae</taxon>
        <taxon>Elaeis</taxon>
    </lineage>
</organism>
<reference evidence="3" key="1">
    <citation type="submission" date="2025-08" db="UniProtKB">
        <authorList>
            <consortium name="RefSeq"/>
        </authorList>
    </citation>
    <scope>IDENTIFICATION</scope>
</reference>
<protein>
    <submittedName>
        <fullName evidence="3">Uncharacterized protein LOC105035327</fullName>
    </submittedName>
</protein>
<dbReference type="Proteomes" id="UP000504607">
    <property type="component" value="Unplaced"/>
</dbReference>
<gene>
    <name evidence="3" type="primary">LOC105035327</name>
</gene>
<evidence type="ECO:0000256" key="1">
    <source>
        <dbReference type="SAM" id="MobiDB-lite"/>
    </source>
</evidence>
<dbReference type="PANTHER" id="PTHR33052">
    <property type="entry name" value="DUF4228 DOMAIN PROTEIN-RELATED"/>
    <property type="match status" value="1"/>
</dbReference>